<evidence type="ECO:0000313" key="1">
    <source>
        <dbReference type="EMBL" id="TQS42847.1"/>
    </source>
</evidence>
<organism evidence="1 2">
    <name type="scientific">Cryptosporangium phraense</name>
    <dbReference type="NCBI Taxonomy" id="2593070"/>
    <lineage>
        <taxon>Bacteria</taxon>
        <taxon>Bacillati</taxon>
        <taxon>Actinomycetota</taxon>
        <taxon>Actinomycetes</taxon>
        <taxon>Cryptosporangiales</taxon>
        <taxon>Cryptosporangiaceae</taxon>
        <taxon>Cryptosporangium</taxon>
    </lineage>
</organism>
<sequence length="69" mass="7391">MLVSGRWRIEEISPTESSGRAVQALLRLSKDGDVVIDCLNLTELAGALDRIPGAPTLAEWTSADLDAPE</sequence>
<name>A0A545ANE9_9ACTN</name>
<gene>
    <name evidence="1" type="ORF">FL583_22620</name>
</gene>
<keyword evidence="2" id="KW-1185">Reference proteome</keyword>
<dbReference type="AlphaFoldDB" id="A0A545ANE9"/>
<dbReference type="InParanoid" id="A0A545ANE9"/>
<proteinExistence type="predicted"/>
<dbReference type="Proteomes" id="UP000317982">
    <property type="component" value="Unassembled WGS sequence"/>
</dbReference>
<accession>A0A545ANE9</accession>
<reference evidence="1 2" key="1">
    <citation type="submission" date="2019-07" db="EMBL/GenBank/DDBJ databases">
        <title>Cryptosporangium phraense sp. nov., isolated from plant litter.</title>
        <authorList>
            <person name="Suriyachadkun C."/>
        </authorList>
    </citation>
    <scope>NUCLEOTIDE SEQUENCE [LARGE SCALE GENOMIC DNA]</scope>
    <source>
        <strain evidence="1 2">A-T 5661</strain>
    </source>
</reference>
<dbReference type="EMBL" id="VIRS01000016">
    <property type="protein sequence ID" value="TQS42847.1"/>
    <property type="molecule type" value="Genomic_DNA"/>
</dbReference>
<protein>
    <submittedName>
        <fullName evidence="1">Uncharacterized protein</fullName>
    </submittedName>
</protein>
<comment type="caution">
    <text evidence="1">The sequence shown here is derived from an EMBL/GenBank/DDBJ whole genome shotgun (WGS) entry which is preliminary data.</text>
</comment>
<dbReference type="RefSeq" id="WP_142706726.1">
    <property type="nucleotide sequence ID" value="NZ_VIRS01000016.1"/>
</dbReference>
<evidence type="ECO:0000313" key="2">
    <source>
        <dbReference type="Proteomes" id="UP000317982"/>
    </source>
</evidence>